<keyword evidence="2" id="KW-0813">Transport</keyword>
<evidence type="ECO:0000256" key="4">
    <source>
        <dbReference type="ARBA" id="ARBA00022989"/>
    </source>
</evidence>
<dbReference type="GO" id="GO:0022857">
    <property type="term" value="F:transmembrane transporter activity"/>
    <property type="evidence" value="ECO:0007669"/>
    <property type="project" value="InterPro"/>
</dbReference>
<feature type="transmembrane region" description="Helical" evidence="10">
    <location>
        <begin position="9"/>
        <end position="26"/>
    </location>
</feature>
<feature type="transmembrane region" description="Helical" evidence="10">
    <location>
        <begin position="395"/>
        <end position="414"/>
    </location>
</feature>
<feature type="transmembrane region" description="Helical" evidence="10">
    <location>
        <begin position="174"/>
        <end position="194"/>
    </location>
</feature>
<dbReference type="PROSITE" id="PS50850">
    <property type="entry name" value="MFS"/>
    <property type="match status" value="1"/>
</dbReference>
<dbReference type="CDD" id="cd17319">
    <property type="entry name" value="MFS_ExuT_GudP_like"/>
    <property type="match status" value="1"/>
</dbReference>
<dbReference type="SUPFAM" id="SSF103473">
    <property type="entry name" value="MFS general substrate transporter"/>
    <property type="match status" value="1"/>
</dbReference>
<keyword evidence="5 10" id="KW-0472">Membrane</keyword>
<feature type="region of interest" description="Disordered" evidence="9">
    <location>
        <begin position="422"/>
        <end position="444"/>
    </location>
</feature>
<feature type="transmembrane region" description="Helical" evidence="10">
    <location>
        <begin position="46"/>
        <end position="66"/>
    </location>
</feature>
<comment type="function">
    <text evidence="7">Component of the tartrate utilization system and may allow entry of tartrate and tartrate dehydrogenase.</text>
</comment>
<sequence>MADALTSKVARRLLPFLMLCYFFAYLDRVNVGFAALTMNRDLGLSATAYGFGAGLFFLGYVAFEVPSNLILERVGARLWIARIMVTWSLVSASTALVVGEWSFYLVRVGLGLAEAGFFPGIILYLTYWFPARQRAGIVGTFMMAVPLSAAIGAPLSGLVMSLTDGWLGLAGWQWLYLLEAAPSLLLGIATLFVLTDRPERASWLTAEERASLVARMAEDRRLSPNRTAHLGAALLDPRVLGLGLVYFGLSTGLYAVGLWLPQIVSGFGFTTTATGFVTAVPYIVSAAGMLLWTRHSDRTGERTRHVAIPTVAAGLALFAASRAGTPLLTIAALSAAALGVFAALPTFWTLPTRLLTGSAAAGGIALINALGSLGGFAGPALMGWIRDATGRFDDALAAVAAVLVLAGLAVLRLGRDITRDTGASADAGPARSPEGASRSAPHRQ</sequence>
<evidence type="ECO:0000256" key="7">
    <source>
        <dbReference type="ARBA" id="ARBA00058119"/>
    </source>
</evidence>
<evidence type="ECO:0000259" key="11">
    <source>
        <dbReference type="PROSITE" id="PS50850"/>
    </source>
</evidence>
<dbReference type="InterPro" id="IPR011701">
    <property type="entry name" value="MFS"/>
</dbReference>
<dbReference type="Proteomes" id="UP000233769">
    <property type="component" value="Chromosome tk0001"/>
</dbReference>
<feature type="transmembrane region" description="Helical" evidence="10">
    <location>
        <begin position="360"/>
        <end position="383"/>
    </location>
</feature>
<feature type="transmembrane region" description="Helical" evidence="10">
    <location>
        <begin position="141"/>
        <end position="162"/>
    </location>
</feature>
<evidence type="ECO:0000256" key="2">
    <source>
        <dbReference type="ARBA" id="ARBA00022448"/>
    </source>
</evidence>
<feature type="transmembrane region" description="Helical" evidence="10">
    <location>
        <begin position="104"/>
        <end position="129"/>
    </location>
</feature>
<dbReference type="EMBL" id="LT962688">
    <property type="protein sequence ID" value="SOR26927.1"/>
    <property type="molecule type" value="Genomic_DNA"/>
</dbReference>
<evidence type="ECO:0000256" key="10">
    <source>
        <dbReference type="SAM" id="Phobius"/>
    </source>
</evidence>
<feature type="transmembrane region" description="Helical" evidence="10">
    <location>
        <begin position="304"/>
        <end position="321"/>
    </location>
</feature>
<comment type="similarity">
    <text evidence="6">Belongs to the major facilitator superfamily. Phthalate permease family.</text>
</comment>
<evidence type="ECO:0000256" key="8">
    <source>
        <dbReference type="ARBA" id="ARBA00074139"/>
    </source>
</evidence>
<dbReference type="Gene3D" id="1.20.1250.20">
    <property type="entry name" value="MFS general substrate transporter like domains"/>
    <property type="match status" value="2"/>
</dbReference>
<feature type="transmembrane region" description="Helical" evidence="10">
    <location>
        <begin position="327"/>
        <end position="348"/>
    </location>
</feature>
<organism evidence="12 13">
    <name type="scientific">Methylorubrum extorquens</name>
    <name type="common">Methylobacterium dichloromethanicum</name>
    <name type="synonym">Methylobacterium extorquens</name>
    <dbReference type="NCBI Taxonomy" id="408"/>
    <lineage>
        <taxon>Bacteria</taxon>
        <taxon>Pseudomonadati</taxon>
        <taxon>Pseudomonadota</taxon>
        <taxon>Alphaproteobacteria</taxon>
        <taxon>Hyphomicrobiales</taxon>
        <taxon>Methylobacteriaceae</taxon>
        <taxon>Methylorubrum</taxon>
    </lineage>
</organism>
<dbReference type="PANTHER" id="PTHR43791:SF36">
    <property type="entry name" value="TRANSPORTER, PUTATIVE (AFU_ORTHOLOGUE AFUA_6G08340)-RELATED"/>
    <property type="match status" value="1"/>
</dbReference>
<dbReference type="Pfam" id="PF07690">
    <property type="entry name" value="MFS_1"/>
    <property type="match status" value="1"/>
</dbReference>
<feature type="transmembrane region" description="Helical" evidence="10">
    <location>
        <begin position="266"/>
        <end position="292"/>
    </location>
</feature>
<keyword evidence="4 10" id="KW-1133">Transmembrane helix</keyword>
<accession>A0A2N9AHU5</accession>
<evidence type="ECO:0000256" key="5">
    <source>
        <dbReference type="ARBA" id="ARBA00023136"/>
    </source>
</evidence>
<gene>
    <name evidence="12" type="ORF">TK0001_0325</name>
</gene>
<comment type="subcellular location">
    <subcellularLocation>
        <location evidence="1">Membrane</location>
        <topology evidence="1">Multi-pass membrane protein</topology>
    </subcellularLocation>
</comment>
<dbReference type="AlphaFoldDB" id="A0A2N9AHU5"/>
<feature type="transmembrane region" description="Helical" evidence="10">
    <location>
        <begin position="239"/>
        <end position="260"/>
    </location>
</feature>
<dbReference type="GO" id="GO:0016020">
    <property type="term" value="C:membrane"/>
    <property type="evidence" value="ECO:0007669"/>
    <property type="project" value="UniProtKB-SubCell"/>
</dbReference>
<evidence type="ECO:0000256" key="9">
    <source>
        <dbReference type="SAM" id="MobiDB-lite"/>
    </source>
</evidence>
<proteinExistence type="inferred from homology"/>
<reference evidence="13" key="1">
    <citation type="submission" date="2017-10" db="EMBL/GenBank/DDBJ databases">
        <authorList>
            <person name="Regsiter A."/>
            <person name="William W."/>
        </authorList>
    </citation>
    <scope>NUCLEOTIDE SEQUENCE [LARGE SCALE GENOMIC DNA]</scope>
</reference>
<dbReference type="PANTHER" id="PTHR43791">
    <property type="entry name" value="PERMEASE-RELATED"/>
    <property type="match status" value="1"/>
</dbReference>
<dbReference type="FunFam" id="1.20.1250.20:FF:000126">
    <property type="entry name" value="MFS transporter permease"/>
    <property type="match status" value="1"/>
</dbReference>
<dbReference type="FunFam" id="1.20.1250.20:FF:000018">
    <property type="entry name" value="MFS transporter permease"/>
    <property type="match status" value="1"/>
</dbReference>
<evidence type="ECO:0000256" key="3">
    <source>
        <dbReference type="ARBA" id="ARBA00022692"/>
    </source>
</evidence>
<dbReference type="InterPro" id="IPR036259">
    <property type="entry name" value="MFS_trans_sf"/>
</dbReference>
<feature type="transmembrane region" description="Helical" evidence="10">
    <location>
        <begin position="78"/>
        <end position="98"/>
    </location>
</feature>
<evidence type="ECO:0000313" key="13">
    <source>
        <dbReference type="Proteomes" id="UP000233769"/>
    </source>
</evidence>
<keyword evidence="3 10" id="KW-0812">Transmembrane</keyword>
<evidence type="ECO:0000256" key="6">
    <source>
        <dbReference type="ARBA" id="ARBA00038514"/>
    </source>
</evidence>
<evidence type="ECO:0000313" key="12">
    <source>
        <dbReference type="EMBL" id="SOR26927.1"/>
    </source>
</evidence>
<name>A0A2N9AHU5_METEX</name>
<dbReference type="InterPro" id="IPR020846">
    <property type="entry name" value="MFS_dom"/>
</dbReference>
<feature type="domain" description="Major facilitator superfamily (MFS) profile" evidence="11">
    <location>
        <begin position="13"/>
        <end position="418"/>
    </location>
</feature>
<protein>
    <recommendedName>
        <fullName evidence="8">Putative tartrate transporter</fullName>
    </recommendedName>
</protein>
<evidence type="ECO:0000256" key="1">
    <source>
        <dbReference type="ARBA" id="ARBA00004141"/>
    </source>
</evidence>